<keyword evidence="11" id="KW-1015">Disulfide bond</keyword>
<dbReference type="InterPro" id="IPR007084">
    <property type="entry name" value="BRICHOS_dom"/>
</dbReference>
<keyword evidence="19" id="KW-1185">Reference proteome</keyword>
<evidence type="ECO:0000256" key="9">
    <source>
        <dbReference type="ARBA" id="ARBA00022989"/>
    </source>
</evidence>
<evidence type="ECO:0000256" key="13">
    <source>
        <dbReference type="ARBA" id="ARBA00023188"/>
    </source>
</evidence>
<dbReference type="Ensembl" id="ENSMMDT00005054187.1">
    <property type="protein sequence ID" value="ENSMMDP00005053156.1"/>
    <property type="gene ID" value="ENSMMDG00005023909.1"/>
</dbReference>
<keyword evidence="10" id="KW-0472">Membrane</keyword>
<dbReference type="Gene3D" id="3.30.390.150">
    <property type="match status" value="1"/>
</dbReference>
<dbReference type="Proteomes" id="UP000472263">
    <property type="component" value="Chromosome 21"/>
</dbReference>
<reference evidence="18" key="1">
    <citation type="submission" date="2019-06" db="EMBL/GenBank/DDBJ databases">
        <authorList>
            <consortium name="Wellcome Sanger Institute Data Sharing"/>
        </authorList>
    </citation>
    <scope>NUCLEOTIDE SEQUENCE [LARGE SCALE GENOMIC DNA]</scope>
</reference>
<sequence>LQQYPLWFSVQILCVLVQTKGIRNKVYFPVSQCLICQKVFVYWATALSRFMNVNGKLKEGSMEIDSDNNLERFKTGSGDEEAVEIHDFQIGITGIRFFGGEKCYIKSQIKANLPDMGTHKKETFMFDLVQSFLIWVAADQPVKDTSFLSNKILGLCGDLPIYWLQPTYYKENEKFENSVISNEYKLSIGGKKRLVYKMNVAPNLQRRGEESEGGAMTFDPMLDHLGICCSECQRSYTHCQRICEPLRGHWPWPYNYRGCQVACRVILPCRWWVARILGVV</sequence>
<evidence type="ECO:0000256" key="5">
    <source>
        <dbReference type="ARBA" id="ARBA00022530"/>
    </source>
</evidence>
<dbReference type="AlphaFoldDB" id="A0A668AYH7"/>
<dbReference type="GeneTree" id="ENSGT00480000042679"/>
<dbReference type="FunCoup" id="A0A668AYH7">
    <property type="interactions" value="705"/>
</dbReference>
<dbReference type="InterPro" id="IPR043405">
    <property type="entry name" value="Chondromodulin/Tenomodulin"/>
</dbReference>
<keyword evidence="8" id="KW-0221">Differentiation</keyword>
<evidence type="ECO:0000313" key="19">
    <source>
        <dbReference type="Proteomes" id="UP000472263"/>
    </source>
</evidence>
<dbReference type="GO" id="GO:0051216">
    <property type="term" value="P:cartilage development"/>
    <property type="evidence" value="ECO:0007669"/>
    <property type="project" value="UniProtKB-KW"/>
</dbReference>
<evidence type="ECO:0000256" key="7">
    <source>
        <dbReference type="ARBA" id="ARBA00022692"/>
    </source>
</evidence>
<evidence type="ECO:0000256" key="11">
    <source>
        <dbReference type="ARBA" id="ARBA00023157"/>
    </source>
</evidence>
<accession>A0A668AYH7</accession>
<dbReference type="GO" id="GO:0030154">
    <property type="term" value="P:cell differentiation"/>
    <property type="evidence" value="ECO:0007669"/>
    <property type="project" value="UniProtKB-KW"/>
</dbReference>
<dbReference type="GO" id="GO:0016525">
    <property type="term" value="P:negative regulation of angiogenesis"/>
    <property type="evidence" value="ECO:0007669"/>
    <property type="project" value="TreeGrafter"/>
</dbReference>
<dbReference type="PANTHER" id="PTHR14064">
    <property type="entry name" value="CHONDROMODULIN-RELATED"/>
    <property type="match status" value="1"/>
</dbReference>
<evidence type="ECO:0000256" key="10">
    <source>
        <dbReference type="ARBA" id="ARBA00023136"/>
    </source>
</evidence>
<keyword evidence="5" id="KW-0272">Extracellular matrix</keyword>
<reference evidence="18" key="2">
    <citation type="submission" date="2025-08" db="UniProtKB">
        <authorList>
            <consortium name="Ensembl"/>
        </authorList>
    </citation>
    <scope>IDENTIFICATION</scope>
</reference>
<dbReference type="InParanoid" id="A0A668AYH7"/>
<keyword evidence="13" id="KW-0891">Chondrogenesis</keyword>
<evidence type="ECO:0000256" key="3">
    <source>
        <dbReference type="ARBA" id="ARBA00022473"/>
    </source>
</evidence>
<evidence type="ECO:0000256" key="4">
    <source>
        <dbReference type="ARBA" id="ARBA00022525"/>
    </source>
</evidence>
<evidence type="ECO:0000256" key="12">
    <source>
        <dbReference type="ARBA" id="ARBA00023180"/>
    </source>
</evidence>
<keyword evidence="4" id="KW-0964">Secreted</keyword>
<comment type="similarity">
    <text evidence="2">Belongs to the chondromodulin-1 family.</text>
</comment>
<evidence type="ECO:0000256" key="1">
    <source>
        <dbReference type="ARBA" id="ARBA00004498"/>
    </source>
</evidence>
<keyword evidence="6" id="KW-0165">Cleavage on pair of basic residues</keyword>
<keyword evidence="7" id="KW-0812">Transmembrane</keyword>
<organism evidence="18 19">
    <name type="scientific">Myripristis murdjan</name>
    <name type="common">pinecone soldierfish</name>
    <dbReference type="NCBI Taxonomy" id="586833"/>
    <lineage>
        <taxon>Eukaryota</taxon>
        <taxon>Metazoa</taxon>
        <taxon>Chordata</taxon>
        <taxon>Craniata</taxon>
        <taxon>Vertebrata</taxon>
        <taxon>Euteleostomi</taxon>
        <taxon>Actinopterygii</taxon>
        <taxon>Neopterygii</taxon>
        <taxon>Teleostei</taxon>
        <taxon>Neoteleostei</taxon>
        <taxon>Acanthomorphata</taxon>
        <taxon>Holocentriformes</taxon>
        <taxon>Holocentridae</taxon>
        <taxon>Myripristis</taxon>
    </lineage>
</organism>
<evidence type="ECO:0000256" key="16">
    <source>
        <dbReference type="ARBA" id="ARBA00042622"/>
    </source>
</evidence>
<dbReference type="GO" id="GO:0012505">
    <property type="term" value="C:endomembrane system"/>
    <property type="evidence" value="ECO:0007669"/>
    <property type="project" value="UniProtKB-SubCell"/>
</dbReference>
<keyword evidence="3" id="KW-0217">Developmental protein</keyword>
<protein>
    <recommendedName>
        <fullName evidence="15">Leukocyte cell-derived chemotaxin 1</fullName>
    </recommendedName>
    <alternativeName>
        <fullName evidence="16">Chondromodulin</fullName>
    </alternativeName>
</protein>
<dbReference type="Pfam" id="PF04089">
    <property type="entry name" value="BRICHOS"/>
    <property type="match status" value="1"/>
</dbReference>
<evidence type="ECO:0000256" key="15">
    <source>
        <dbReference type="ARBA" id="ARBA00039682"/>
    </source>
</evidence>
<dbReference type="SMART" id="SM01039">
    <property type="entry name" value="BRICHOS"/>
    <property type="match status" value="1"/>
</dbReference>
<name>A0A668AYH7_9TELE</name>
<evidence type="ECO:0000259" key="17">
    <source>
        <dbReference type="PROSITE" id="PS50869"/>
    </source>
</evidence>
<evidence type="ECO:0000256" key="8">
    <source>
        <dbReference type="ARBA" id="ARBA00022782"/>
    </source>
</evidence>
<comment type="subcellular location">
    <subcellularLocation>
        <location evidence="14">Endomembrane system</location>
        <topology evidence="14">Single-pass membrane protein</topology>
    </subcellularLocation>
    <subcellularLocation>
        <location evidence="1">Secreted</location>
        <location evidence="1">Extracellular space</location>
        <location evidence="1">Extracellular matrix</location>
    </subcellularLocation>
</comment>
<reference evidence="18" key="3">
    <citation type="submission" date="2025-09" db="UniProtKB">
        <authorList>
            <consortium name="Ensembl"/>
        </authorList>
    </citation>
    <scope>IDENTIFICATION</scope>
</reference>
<evidence type="ECO:0000256" key="6">
    <source>
        <dbReference type="ARBA" id="ARBA00022685"/>
    </source>
</evidence>
<dbReference type="PANTHER" id="PTHR14064:SF6">
    <property type="entry name" value="LEUKOCYTE CELL-DERIVED CHEMOTAXIN 1"/>
    <property type="match status" value="1"/>
</dbReference>
<dbReference type="GO" id="GO:0001937">
    <property type="term" value="P:negative regulation of endothelial cell proliferation"/>
    <property type="evidence" value="ECO:0007669"/>
    <property type="project" value="TreeGrafter"/>
</dbReference>
<gene>
    <name evidence="18" type="primary">CNMD</name>
</gene>
<evidence type="ECO:0000313" key="18">
    <source>
        <dbReference type="Ensembl" id="ENSMMDP00005053156.1"/>
    </source>
</evidence>
<evidence type="ECO:0000256" key="2">
    <source>
        <dbReference type="ARBA" id="ARBA00009898"/>
    </source>
</evidence>
<keyword evidence="9" id="KW-1133">Transmembrane helix</keyword>
<feature type="domain" description="BRICHOS" evidence="17">
    <location>
        <begin position="76"/>
        <end position="164"/>
    </location>
</feature>
<keyword evidence="12" id="KW-0325">Glycoprotein</keyword>
<dbReference type="PROSITE" id="PS50869">
    <property type="entry name" value="BRICHOS"/>
    <property type="match status" value="1"/>
</dbReference>
<proteinExistence type="inferred from homology"/>
<evidence type="ECO:0000256" key="14">
    <source>
        <dbReference type="ARBA" id="ARBA00037847"/>
    </source>
</evidence>